<keyword evidence="2" id="KW-1185">Reference proteome</keyword>
<dbReference type="OrthoDB" id="2623845at2"/>
<dbReference type="KEGG" id="ppsc:EHS13_17725"/>
<accession>A0A6B8RM13</accession>
<reference evidence="2" key="1">
    <citation type="submission" date="2018-11" db="EMBL/GenBank/DDBJ databases">
        <title>Complete genome sequence of Paenibacillus sp. ML311-T8.</title>
        <authorList>
            <person name="Nam Y.-D."/>
            <person name="Kang J."/>
            <person name="Chung W.-H."/>
            <person name="Park Y.S."/>
        </authorList>
    </citation>
    <scope>NUCLEOTIDE SEQUENCE [LARGE SCALE GENOMIC DNA]</scope>
    <source>
        <strain evidence="2">ML311-T8</strain>
    </source>
</reference>
<name>A0A6B8RM13_9BACL</name>
<dbReference type="AlphaFoldDB" id="A0A6B8RM13"/>
<dbReference type="Proteomes" id="UP000426246">
    <property type="component" value="Chromosome"/>
</dbReference>
<gene>
    <name evidence="1" type="ORF">EHS13_17725</name>
</gene>
<dbReference type="EMBL" id="CP034235">
    <property type="protein sequence ID" value="QGQ96583.1"/>
    <property type="molecule type" value="Genomic_DNA"/>
</dbReference>
<evidence type="ECO:0000313" key="1">
    <source>
        <dbReference type="EMBL" id="QGQ96583.1"/>
    </source>
</evidence>
<dbReference type="RefSeq" id="WP_155701655.1">
    <property type="nucleotide sequence ID" value="NZ_CP034235.1"/>
</dbReference>
<organism evidence="1 2">
    <name type="scientific">Paenibacillus psychroresistens</name>
    <dbReference type="NCBI Taxonomy" id="1778678"/>
    <lineage>
        <taxon>Bacteria</taxon>
        <taxon>Bacillati</taxon>
        <taxon>Bacillota</taxon>
        <taxon>Bacilli</taxon>
        <taxon>Bacillales</taxon>
        <taxon>Paenibacillaceae</taxon>
        <taxon>Paenibacillus</taxon>
    </lineage>
</organism>
<evidence type="ECO:0000313" key="2">
    <source>
        <dbReference type="Proteomes" id="UP000426246"/>
    </source>
</evidence>
<sequence>MIPKKINRQTVNALKSILDELDIHNQRVTIDFSKEMIEVEDDDYSIDDLLEAAGTLTPERAKELYDEVKRSREEWD</sequence>
<proteinExistence type="predicted"/>
<protein>
    <submittedName>
        <fullName evidence="1">Uncharacterized protein</fullName>
    </submittedName>
</protein>